<dbReference type="PANTHER" id="PTHR47117:SF7">
    <property type="entry name" value="KINESIN-LIKE PROTEIN KIF14"/>
    <property type="match status" value="1"/>
</dbReference>
<comment type="subcellular location">
    <subcellularLocation>
        <location evidence="1">Cytoplasm</location>
        <location evidence="1">Cytoskeleton</location>
    </subcellularLocation>
</comment>
<evidence type="ECO:0000256" key="1">
    <source>
        <dbReference type="ARBA" id="ARBA00004245"/>
    </source>
</evidence>
<dbReference type="InterPro" id="IPR027417">
    <property type="entry name" value="P-loop_NTPase"/>
</dbReference>
<organism evidence="13 14">
    <name type="scientific">Galeopterus variegatus</name>
    <name type="common">Malayan flying lemur</name>
    <name type="synonym">Cynocephalus variegatus</name>
    <dbReference type="NCBI Taxonomy" id="482537"/>
    <lineage>
        <taxon>Eukaryota</taxon>
        <taxon>Metazoa</taxon>
        <taxon>Chordata</taxon>
        <taxon>Craniata</taxon>
        <taxon>Vertebrata</taxon>
        <taxon>Euteleostomi</taxon>
        <taxon>Mammalia</taxon>
        <taxon>Eutheria</taxon>
        <taxon>Euarchontoglires</taxon>
        <taxon>Dermoptera</taxon>
        <taxon>Cynocephalidae</taxon>
        <taxon>Galeopterus</taxon>
    </lineage>
</organism>
<proteinExistence type="inferred from homology"/>
<evidence type="ECO:0000256" key="4">
    <source>
        <dbReference type="ARBA" id="ARBA00022741"/>
    </source>
</evidence>
<feature type="compositionally biased region" description="Basic and acidic residues" evidence="11">
    <location>
        <begin position="1597"/>
        <end position="1624"/>
    </location>
</feature>
<feature type="region of interest" description="Disordered" evidence="11">
    <location>
        <begin position="1"/>
        <end position="26"/>
    </location>
</feature>
<dbReference type="Pfam" id="PF00498">
    <property type="entry name" value="FHA"/>
    <property type="match status" value="1"/>
</dbReference>
<dbReference type="PANTHER" id="PTHR47117">
    <property type="entry name" value="STAR-RELATED LIPID TRANSFER PROTEIN 9"/>
    <property type="match status" value="1"/>
</dbReference>
<feature type="compositionally biased region" description="Basic residues" evidence="11">
    <location>
        <begin position="256"/>
        <end position="265"/>
    </location>
</feature>
<dbReference type="InterPro" id="IPR001752">
    <property type="entry name" value="Kinesin_motor_dom"/>
</dbReference>
<dbReference type="InterPro" id="IPR032405">
    <property type="entry name" value="Kinesin_assoc"/>
</dbReference>
<evidence type="ECO:0000256" key="7">
    <source>
        <dbReference type="ARBA" id="ARBA00023175"/>
    </source>
</evidence>
<feature type="compositionally biased region" description="Basic and acidic residues" evidence="11">
    <location>
        <begin position="314"/>
        <end position="328"/>
    </location>
</feature>
<comment type="similarity">
    <text evidence="9">Belongs to the TRAFAC class myosin-kinesin ATPase superfamily. Kinesin family.</text>
</comment>
<dbReference type="InterPro" id="IPR036961">
    <property type="entry name" value="Kinesin_motor_dom_sf"/>
</dbReference>
<evidence type="ECO:0000313" key="14">
    <source>
        <dbReference type="RefSeq" id="XP_008567802.1"/>
    </source>
</evidence>
<dbReference type="Pfam" id="PF00225">
    <property type="entry name" value="Kinesin"/>
    <property type="match status" value="1"/>
</dbReference>
<dbReference type="SMART" id="SM00240">
    <property type="entry name" value="FHA"/>
    <property type="match status" value="1"/>
</dbReference>
<dbReference type="Pfam" id="PF23313">
    <property type="entry name" value="4HB_KIF14"/>
    <property type="match status" value="1"/>
</dbReference>
<keyword evidence="4 9" id="KW-0547">Nucleotide-binding</keyword>
<feature type="region of interest" description="Disordered" evidence="11">
    <location>
        <begin position="312"/>
        <end position="345"/>
    </location>
</feature>
<accession>A0ABM0QHG1</accession>
<evidence type="ECO:0000256" key="9">
    <source>
        <dbReference type="PROSITE-ProRule" id="PRU00283"/>
    </source>
</evidence>
<dbReference type="Proteomes" id="UP000694923">
    <property type="component" value="Unplaced"/>
</dbReference>
<keyword evidence="7 9" id="KW-0505">Motor protein</keyword>
<evidence type="ECO:0000256" key="8">
    <source>
        <dbReference type="ARBA" id="ARBA00023212"/>
    </source>
</evidence>
<dbReference type="SUPFAM" id="SSF52540">
    <property type="entry name" value="P-loop containing nucleoside triphosphate hydrolases"/>
    <property type="match status" value="1"/>
</dbReference>
<feature type="domain" description="Kinesin motor" evidence="12">
    <location>
        <begin position="356"/>
        <end position="699"/>
    </location>
</feature>
<keyword evidence="3" id="KW-0493">Microtubule</keyword>
<dbReference type="InterPro" id="IPR008984">
    <property type="entry name" value="SMAD_FHA_dom_sf"/>
</dbReference>
<keyword evidence="8" id="KW-0206">Cytoskeleton</keyword>
<gene>
    <name evidence="14" type="primary">KIF14</name>
</gene>
<evidence type="ECO:0000256" key="11">
    <source>
        <dbReference type="SAM" id="MobiDB-lite"/>
    </source>
</evidence>
<evidence type="ECO:0000256" key="10">
    <source>
        <dbReference type="SAM" id="Coils"/>
    </source>
</evidence>
<feature type="coiled-coil region" evidence="10">
    <location>
        <begin position="710"/>
        <end position="766"/>
    </location>
</feature>
<dbReference type="CDD" id="cd22707">
    <property type="entry name" value="FHA_KIF14"/>
    <property type="match status" value="1"/>
</dbReference>
<feature type="binding site" evidence="9">
    <location>
        <begin position="445"/>
        <end position="452"/>
    </location>
    <ligand>
        <name>ATP</name>
        <dbReference type="ChEBI" id="CHEBI:30616"/>
    </ligand>
</feature>
<dbReference type="RefSeq" id="XP_008567802.1">
    <property type="nucleotide sequence ID" value="XM_008569580.1"/>
</dbReference>
<dbReference type="SUPFAM" id="SSF49879">
    <property type="entry name" value="SMAD/FHA domain"/>
    <property type="match status" value="1"/>
</dbReference>
<keyword evidence="2" id="KW-0963">Cytoplasm</keyword>
<dbReference type="SMART" id="SM00129">
    <property type="entry name" value="KISc"/>
    <property type="match status" value="1"/>
</dbReference>
<keyword evidence="5 9" id="KW-0067">ATP-binding</keyword>
<evidence type="ECO:0000313" key="13">
    <source>
        <dbReference type="Proteomes" id="UP000694923"/>
    </source>
</evidence>
<name>A0ABM0QHG1_GALVR</name>
<keyword evidence="6 10" id="KW-0175">Coiled coil</keyword>
<dbReference type="InterPro" id="IPR056523">
    <property type="entry name" value="4HB_KIF14"/>
</dbReference>
<dbReference type="Pfam" id="PF16183">
    <property type="entry name" value="Kinesin_assoc"/>
    <property type="match status" value="1"/>
</dbReference>
<dbReference type="PROSITE" id="PS00411">
    <property type="entry name" value="KINESIN_MOTOR_1"/>
    <property type="match status" value="1"/>
</dbReference>
<evidence type="ECO:0000256" key="5">
    <source>
        <dbReference type="ARBA" id="ARBA00022840"/>
    </source>
</evidence>
<dbReference type="InterPro" id="IPR000253">
    <property type="entry name" value="FHA_dom"/>
</dbReference>
<dbReference type="Gene3D" id="3.40.850.10">
    <property type="entry name" value="Kinesin motor domain"/>
    <property type="match status" value="1"/>
</dbReference>
<evidence type="ECO:0000256" key="3">
    <source>
        <dbReference type="ARBA" id="ARBA00022701"/>
    </source>
</evidence>
<evidence type="ECO:0000256" key="6">
    <source>
        <dbReference type="ARBA" id="ARBA00023054"/>
    </source>
</evidence>
<feature type="coiled-coil region" evidence="10">
    <location>
        <begin position="927"/>
        <end position="1069"/>
    </location>
</feature>
<feature type="compositionally biased region" description="Polar residues" evidence="11">
    <location>
        <begin position="1"/>
        <end position="18"/>
    </location>
</feature>
<sequence>MSVYTAHNRNNSRILGTPSSQKSSSLSVLTHSNRLKLHLNSNMSERENDNPLLRSASKIRDINSTYIISACRKPEDTPVTPNPVGRLALQRRATRNTESSLLGSELGDSTEKTAEKRLILQRRVKTDSVEKWKTAKTDSAKKWKITQNVGSEIGNNCASEETSTNVKTVNNDKNSFVAPSVPLAEDPKDIEMMADERYKETFSAISGANGNVALKCSSNTALVGSQSQAEVVRSGHLATKPVQNKLDIKVSGTGNLHHRSIRKNPNKFGSLEKRTPTKCITEHSLMPKCSTPQFESPAASVLKNRMPNLQVRQRPKDSFLANKKEKSQENTLPLEEESAVQNTSTEKDLLKVENSQVTVAVRVRPFTKREKIEKASQVVFMNAEEITVEHPDMKQIYNFMYDVSLWSFDECHPHYASQTTVYKTLAAPLLESAFEGYNTCLFAYGQTGSGKSYTMMGFSEEPGIIPRFCEDLFAQVAQKRSQEVNYHLEMSFFEVYNEKIHDLLVCKGENGQRKQPLRVREHPISGPYVEALSMNVVSSYSDIQSWLELGNKQRATAATGMNDKSSRSHSVFTLVMTQTKTEFVEGEEHDHRITSRINLIDLAGSERCSRAHTSGDRLKEGVSINKSLLTLGKVISALSEQANGKRVFIPYRESVLTWLLKESLGGNSKTTMIATISPAASNIEETLSTLRYANQARLIVNIAKVNEDMNAKLIRELKAEIEKLKAAQRNSRNIDPERYRLYRQEITSLRMKLHQQEKDMAEMQRVWKEKFEQAEKRKLQETKELQKAGITFQMDNHLPNLVNLNEDPQLSEMLLYMIKEGTTTVGKYKPNSGHDIQLSGVLIADDHCTIKNFGGTVSIVPVGEAKTYVNGKHILESTVLHHGDRVILGGDHYFRFNHPVEVQKGKRPLGRDTLTSEGPKDFEFAKNELLMAQRSQLEAEIKEARLKAKEEMMQGIQIAKEMAQQELSSQKAAYESKIKALEAELKEESQRKKMQEINNQKANHKIEELEKAKQHLEQEIYVNKKRLEMETLATKQALEDHSIRHARILEALETEKQKIAKEVQILQQNQSNRDKTFTIQPNWSSMKLSMMIQEANAISNKFKKCYVFGRHDVSDKGGSDTSIRVRNLQLGISTFWSLEKFESKLAAMKELYESNGSNRGEDVFCDPEDEWEPDITNAPVSSLSRRRSRSLMKNRRISGCLHDIPVHPVQNLHSSHSSGLMGKSSTIYSNSAESFLPGICKELIGLSLDFLGQSYDEEESIADSLMNNFLKIYNGLLAISKAHEEQDEESQDNLFSSDRATQSLTIQIACAFEQLVVLIKHWLSDFLPCSNVARLEDELRQEVKKLGGYLQLFLQGCCSDILSMVKEAQKKVIQIVQQAVKYVGQLAVLKGSKLHFLENSNNKAVSVQEEFMNAVCDGVGLGMKVLLDSGLEKVEELQHELLRQCIQNEVTKQMKANAMGLIRSLENIFTEWKTKSFRTQVQEENSGYQDSKKMINLAPEFLKLKHCFEKTIQIIISALRGCHSDISLLKNCVESICNLASDFQNECVTSTSVDSCENGIPQVRHRELESLAKSLLLCFAPEERPSLLKPWETCNQDTREEQPPEAKSGRTDCSRNEGVPERVCAHNGSSPAVSSEGCKPSRIQWV</sequence>
<keyword evidence="13" id="KW-1185">Reference proteome</keyword>
<dbReference type="InterPro" id="IPR019821">
    <property type="entry name" value="Kinesin_motor_CS"/>
</dbReference>
<evidence type="ECO:0000256" key="2">
    <source>
        <dbReference type="ARBA" id="ARBA00022490"/>
    </source>
</evidence>
<dbReference type="GeneID" id="103588013"/>
<feature type="region of interest" description="Disordered" evidence="11">
    <location>
        <begin position="254"/>
        <end position="274"/>
    </location>
</feature>
<protein>
    <submittedName>
        <fullName evidence="14">Kinesin-like protein KIF14</fullName>
    </submittedName>
</protein>
<dbReference type="Gene3D" id="2.60.200.20">
    <property type="match status" value="1"/>
</dbReference>
<reference evidence="14" key="1">
    <citation type="submission" date="2025-08" db="UniProtKB">
        <authorList>
            <consortium name="RefSeq"/>
        </authorList>
    </citation>
    <scope>IDENTIFICATION</scope>
</reference>
<dbReference type="PRINTS" id="PR00380">
    <property type="entry name" value="KINESINHEAVY"/>
</dbReference>
<dbReference type="PROSITE" id="PS50067">
    <property type="entry name" value="KINESIN_MOTOR_2"/>
    <property type="match status" value="1"/>
</dbReference>
<evidence type="ECO:0000259" key="12">
    <source>
        <dbReference type="PROSITE" id="PS50067"/>
    </source>
</evidence>
<feature type="region of interest" description="Disordered" evidence="11">
    <location>
        <begin position="1595"/>
        <end position="1646"/>
    </location>
</feature>
<dbReference type="CDD" id="cd01365">
    <property type="entry name" value="KISc_KIF1A_KIF1B"/>
    <property type="match status" value="1"/>
</dbReference>